<dbReference type="InterPro" id="IPR010065">
    <property type="entry name" value="AA_ABC_transptr_permease_3TM"/>
</dbReference>
<keyword evidence="6" id="KW-0029">Amino-acid transport</keyword>
<dbReference type="GO" id="GO:0006865">
    <property type="term" value="P:amino acid transport"/>
    <property type="evidence" value="ECO:0007669"/>
    <property type="project" value="UniProtKB-KW"/>
</dbReference>
<proteinExistence type="inferred from homology"/>
<feature type="transmembrane region" description="Helical" evidence="9">
    <location>
        <begin position="113"/>
        <end position="133"/>
    </location>
</feature>
<evidence type="ECO:0000313" key="11">
    <source>
        <dbReference type="EMBL" id="SVA62446.1"/>
    </source>
</evidence>
<evidence type="ECO:0000259" key="10">
    <source>
        <dbReference type="PROSITE" id="PS50928"/>
    </source>
</evidence>
<dbReference type="PANTHER" id="PTHR30614">
    <property type="entry name" value="MEMBRANE COMPONENT OF AMINO ACID ABC TRANSPORTER"/>
    <property type="match status" value="1"/>
</dbReference>
<evidence type="ECO:0000256" key="5">
    <source>
        <dbReference type="ARBA" id="ARBA00022692"/>
    </source>
</evidence>
<dbReference type="Pfam" id="PF00528">
    <property type="entry name" value="BPD_transp_1"/>
    <property type="match status" value="1"/>
</dbReference>
<protein>
    <recommendedName>
        <fullName evidence="10">ABC transmembrane type-1 domain-containing protein</fullName>
    </recommendedName>
</protein>
<evidence type="ECO:0000256" key="1">
    <source>
        <dbReference type="ARBA" id="ARBA00004651"/>
    </source>
</evidence>
<evidence type="ECO:0000256" key="8">
    <source>
        <dbReference type="ARBA" id="ARBA00023136"/>
    </source>
</evidence>
<dbReference type="InterPro" id="IPR000515">
    <property type="entry name" value="MetI-like"/>
</dbReference>
<keyword evidence="3" id="KW-0813">Transport</keyword>
<feature type="transmembrane region" description="Helical" evidence="9">
    <location>
        <begin position="234"/>
        <end position="253"/>
    </location>
</feature>
<comment type="similarity">
    <text evidence="2">Belongs to the binding-protein-dependent transport system permease family. HisMQ subfamily.</text>
</comment>
<feature type="domain" description="ABC transmembrane type-1" evidence="10">
    <location>
        <begin position="107"/>
        <end position="398"/>
    </location>
</feature>
<keyword evidence="7 9" id="KW-1133">Transmembrane helix</keyword>
<dbReference type="NCBIfam" id="TIGR01726">
    <property type="entry name" value="HEQRo_perm_3TM"/>
    <property type="match status" value="1"/>
</dbReference>
<dbReference type="GO" id="GO:0022857">
    <property type="term" value="F:transmembrane transporter activity"/>
    <property type="evidence" value="ECO:0007669"/>
    <property type="project" value="InterPro"/>
</dbReference>
<dbReference type="AlphaFoldDB" id="A0A381XCH6"/>
<gene>
    <name evidence="11" type="ORF">METZ01_LOCUS115300</name>
</gene>
<dbReference type="GO" id="GO:0043190">
    <property type="term" value="C:ATP-binding cassette (ABC) transporter complex"/>
    <property type="evidence" value="ECO:0007669"/>
    <property type="project" value="InterPro"/>
</dbReference>
<keyword evidence="8 9" id="KW-0472">Membrane</keyword>
<dbReference type="SUPFAM" id="SSF161098">
    <property type="entry name" value="MetI-like"/>
    <property type="match status" value="2"/>
</dbReference>
<evidence type="ECO:0000256" key="3">
    <source>
        <dbReference type="ARBA" id="ARBA00022448"/>
    </source>
</evidence>
<dbReference type="InterPro" id="IPR043429">
    <property type="entry name" value="ArtM/GltK/GlnP/TcyL/YhdX-like"/>
</dbReference>
<keyword evidence="4" id="KW-1003">Cell membrane</keyword>
<comment type="subcellular location">
    <subcellularLocation>
        <location evidence="1">Cell membrane</location>
        <topology evidence="1">Multi-pass membrane protein</topology>
    </subcellularLocation>
</comment>
<reference evidence="11" key="1">
    <citation type="submission" date="2018-05" db="EMBL/GenBank/DDBJ databases">
        <authorList>
            <person name="Lanie J.A."/>
            <person name="Ng W.-L."/>
            <person name="Kazmierczak K.M."/>
            <person name="Andrzejewski T.M."/>
            <person name="Davidsen T.M."/>
            <person name="Wayne K.J."/>
            <person name="Tettelin H."/>
            <person name="Glass J.I."/>
            <person name="Rusch D."/>
            <person name="Podicherti R."/>
            <person name="Tsui H.-C.T."/>
            <person name="Winkler M.E."/>
        </authorList>
    </citation>
    <scope>NUCLEOTIDE SEQUENCE</scope>
</reference>
<sequence>MTNAVISKALPSKSEARLRPPPQRPPLTFDGLWHNVGFRSLLYQILVIAGVVGTAIYMLGNAQEAMQKLGISTGFGFLTEEASFAIGESLINYDSSDTYIRAYAVAVLNTLKVSFVSVIGATILGVLIGISRLSSNFLIAKLASYYIEIFRNTPQLVQIIFWYTLVTRLPHPKQAWSIFDWAFVSNRGLVMAWLADTVVFVWAGLAFVIACGGAYGVVRWADTLRRRSGRKINVFWWNVGLIIGFPLLVWLALGGPMEMDIPVFKGFNFFGGAALSPEFLALMLGLSLYIAAFIAEIVRSGIQAVSRGQIEAARSVGLGRVDLYMKVILPQALRVIVPPATAQYVSLIKNSSLGVAIGYPELFNVNNTITTTSGKTIECISIMMAVYLSIAFTIAIIMNLYNHAVQIKER</sequence>
<organism evidence="11">
    <name type="scientific">marine metagenome</name>
    <dbReference type="NCBI Taxonomy" id="408172"/>
    <lineage>
        <taxon>unclassified sequences</taxon>
        <taxon>metagenomes</taxon>
        <taxon>ecological metagenomes</taxon>
    </lineage>
</organism>
<dbReference type="InterPro" id="IPR035906">
    <property type="entry name" value="MetI-like_sf"/>
</dbReference>
<feature type="transmembrane region" description="Helical" evidence="9">
    <location>
        <begin position="41"/>
        <end position="59"/>
    </location>
</feature>
<evidence type="ECO:0000256" key="2">
    <source>
        <dbReference type="ARBA" id="ARBA00010072"/>
    </source>
</evidence>
<feature type="transmembrane region" description="Helical" evidence="9">
    <location>
        <begin position="379"/>
        <end position="401"/>
    </location>
</feature>
<dbReference type="EMBL" id="UINC01014676">
    <property type="protein sequence ID" value="SVA62446.1"/>
    <property type="molecule type" value="Genomic_DNA"/>
</dbReference>
<evidence type="ECO:0000256" key="7">
    <source>
        <dbReference type="ARBA" id="ARBA00022989"/>
    </source>
</evidence>
<evidence type="ECO:0000256" key="4">
    <source>
        <dbReference type="ARBA" id="ARBA00022475"/>
    </source>
</evidence>
<evidence type="ECO:0000256" key="9">
    <source>
        <dbReference type="SAM" id="Phobius"/>
    </source>
</evidence>
<dbReference type="CDD" id="cd06261">
    <property type="entry name" value="TM_PBP2"/>
    <property type="match status" value="1"/>
</dbReference>
<feature type="transmembrane region" description="Helical" evidence="9">
    <location>
        <begin position="201"/>
        <end position="222"/>
    </location>
</feature>
<dbReference type="Gene3D" id="1.10.3720.10">
    <property type="entry name" value="MetI-like"/>
    <property type="match status" value="1"/>
</dbReference>
<evidence type="ECO:0000256" key="6">
    <source>
        <dbReference type="ARBA" id="ARBA00022970"/>
    </source>
</evidence>
<name>A0A381XCH6_9ZZZZ</name>
<dbReference type="PANTHER" id="PTHR30614:SF37">
    <property type="entry name" value="AMINO-ACID ABC TRANSPORTER PERMEASE PROTEIN YHDX-RELATED"/>
    <property type="match status" value="1"/>
</dbReference>
<dbReference type="PROSITE" id="PS50928">
    <property type="entry name" value="ABC_TM1"/>
    <property type="match status" value="1"/>
</dbReference>
<feature type="transmembrane region" description="Helical" evidence="9">
    <location>
        <begin position="279"/>
        <end position="298"/>
    </location>
</feature>
<accession>A0A381XCH6</accession>
<keyword evidence="5 9" id="KW-0812">Transmembrane</keyword>